<reference evidence="3" key="1">
    <citation type="journal article" date="2014" name="Front. Microbiol.">
        <title>High frequency of phylogenetically diverse reductive dehalogenase-homologous genes in deep subseafloor sedimentary metagenomes.</title>
        <authorList>
            <person name="Kawai M."/>
            <person name="Futagami T."/>
            <person name="Toyoda A."/>
            <person name="Takaki Y."/>
            <person name="Nishi S."/>
            <person name="Hori S."/>
            <person name="Arai W."/>
            <person name="Tsubouchi T."/>
            <person name="Morono Y."/>
            <person name="Uchiyama I."/>
            <person name="Ito T."/>
            <person name="Fujiyama A."/>
            <person name="Inagaki F."/>
            <person name="Takami H."/>
        </authorList>
    </citation>
    <scope>NUCLEOTIDE SEQUENCE</scope>
    <source>
        <strain evidence="3">Expedition CK06-06</strain>
    </source>
</reference>
<organism evidence="3">
    <name type="scientific">marine sediment metagenome</name>
    <dbReference type="NCBI Taxonomy" id="412755"/>
    <lineage>
        <taxon>unclassified sequences</taxon>
        <taxon>metagenomes</taxon>
        <taxon>ecological metagenomes</taxon>
    </lineage>
</organism>
<proteinExistence type="predicted"/>
<dbReference type="InterPro" id="IPR039565">
    <property type="entry name" value="BamD-like"/>
</dbReference>
<dbReference type="AlphaFoldDB" id="X1I6J5"/>
<comment type="caution">
    <text evidence="3">The sequence shown here is derived from an EMBL/GenBank/DDBJ whole genome shotgun (WGS) entry which is preliminary data.</text>
</comment>
<dbReference type="Pfam" id="PF13525">
    <property type="entry name" value="YfiO"/>
    <property type="match status" value="1"/>
</dbReference>
<feature type="non-terminal residue" evidence="3">
    <location>
        <position position="262"/>
    </location>
</feature>
<sequence length="262" mass="30825">FKNILFMDKAYADNSKRKSSQQNYLKSNPYNNLLLSPIDVDKNLIYKKLYISGQNHFNSGNYLRADSCFSRIVDSSYILSDYALYYLAQSNQKMGDYSLAIKYYKQYGDKYPEGYWNEKVELEKVNCLYQLNELYKVEETLRDFLKNYSESELIPEVMFQLSSCLEEQEKWEDAVKNYYQIWLDWPLSEQAGKAKARFIQISEIHDIEIKPATLASLHQRAKKLMKAYLFDSALSDLLKLKERANLEQEAEFVSKVKLDIAI</sequence>
<dbReference type="SUPFAM" id="SSF48452">
    <property type="entry name" value="TPR-like"/>
    <property type="match status" value="1"/>
</dbReference>
<name>X1I6J5_9ZZZZ</name>
<evidence type="ECO:0000256" key="1">
    <source>
        <dbReference type="ARBA" id="ARBA00022729"/>
    </source>
</evidence>
<gene>
    <name evidence="3" type="ORF">S03H2_50395</name>
</gene>
<protein>
    <recommendedName>
        <fullName evidence="2">Outer membrane lipoprotein BamD-like domain-containing protein</fullName>
    </recommendedName>
</protein>
<feature type="non-terminal residue" evidence="3">
    <location>
        <position position="1"/>
    </location>
</feature>
<feature type="domain" description="Outer membrane lipoprotein BamD-like" evidence="2">
    <location>
        <begin position="82"/>
        <end position="203"/>
    </location>
</feature>
<evidence type="ECO:0000259" key="2">
    <source>
        <dbReference type="Pfam" id="PF13525"/>
    </source>
</evidence>
<dbReference type="Gene3D" id="1.25.40.10">
    <property type="entry name" value="Tetratricopeptide repeat domain"/>
    <property type="match status" value="2"/>
</dbReference>
<dbReference type="EMBL" id="BARU01031902">
    <property type="protein sequence ID" value="GAH64920.1"/>
    <property type="molecule type" value="Genomic_DNA"/>
</dbReference>
<dbReference type="InterPro" id="IPR011990">
    <property type="entry name" value="TPR-like_helical_dom_sf"/>
</dbReference>
<evidence type="ECO:0000313" key="3">
    <source>
        <dbReference type="EMBL" id="GAH64920.1"/>
    </source>
</evidence>
<accession>X1I6J5</accession>
<keyword evidence="1" id="KW-0732">Signal</keyword>